<evidence type="ECO:0000313" key="1">
    <source>
        <dbReference type="EMBL" id="KAA1100285.1"/>
    </source>
</evidence>
<dbReference type="Proteomes" id="UP000325313">
    <property type="component" value="Unassembled WGS sequence"/>
</dbReference>
<dbReference type="AlphaFoldDB" id="A0A5B0PFC3"/>
<name>A0A5B0PFC3_PUCGR</name>
<gene>
    <name evidence="1" type="ORF">PGTUg99_007878</name>
</gene>
<organism evidence="1 2">
    <name type="scientific">Puccinia graminis f. sp. tritici</name>
    <dbReference type="NCBI Taxonomy" id="56615"/>
    <lineage>
        <taxon>Eukaryota</taxon>
        <taxon>Fungi</taxon>
        <taxon>Dikarya</taxon>
        <taxon>Basidiomycota</taxon>
        <taxon>Pucciniomycotina</taxon>
        <taxon>Pucciniomycetes</taxon>
        <taxon>Pucciniales</taxon>
        <taxon>Pucciniaceae</taxon>
        <taxon>Puccinia</taxon>
    </lineage>
</organism>
<dbReference type="EMBL" id="VDEP01000341">
    <property type="protein sequence ID" value="KAA1100285.1"/>
    <property type="molecule type" value="Genomic_DNA"/>
</dbReference>
<accession>A0A5B0PFC3</accession>
<protein>
    <submittedName>
        <fullName evidence="1">Uncharacterized protein</fullName>
    </submittedName>
</protein>
<sequence length="101" mass="11995">MVRKMIEAFQQNLPQEILDRYDLDKERLANNLARCLKKASVEYVTSLKGRPESGMIKRTKKWFSKRTLIKQERKEKREVKKQIKAKLAEQTCKAERDSSRP</sequence>
<reference evidence="1 2" key="1">
    <citation type="submission" date="2019-05" db="EMBL/GenBank/DDBJ databases">
        <title>Emergence of the Ug99 lineage of the wheat stem rust pathogen through somatic hybridization.</title>
        <authorList>
            <person name="Li F."/>
            <person name="Upadhyaya N.M."/>
            <person name="Sperschneider J."/>
            <person name="Matny O."/>
            <person name="Nguyen-Phuc H."/>
            <person name="Mago R."/>
            <person name="Raley C."/>
            <person name="Miller M.E."/>
            <person name="Silverstein K.A.T."/>
            <person name="Henningsen E."/>
            <person name="Hirsch C.D."/>
            <person name="Visser B."/>
            <person name="Pretorius Z.A."/>
            <person name="Steffenson B.J."/>
            <person name="Schwessinger B."/>
            <person name="Dodds P.N."/>
            <person name="Figueroa M."/>
        </authorList>
    </citation>
    <scope>NUCLEOTIDE SEQUENCE [LARGE SCALE GENOMIC DNA]</scope>
    <source>
        <strain evidence="1 2">Ug99</strain>
    </source>
</reference>
<comment type="caution">
    <text evidence="1">The sequence shown here is derived from an EMBL/GenBank/DDBJ whole genome shotgun (WGS) entry which is preliminary data.</text>
</comment>
<evidence type="ECO:0000313" key="2">
    <source>
        <dbReference type="Proteomes" id="UP000325313"/>
    </source>
</evidence>
<proteinExistence type="predicted"/>